<keyword evidence="5 6" id="KW-0472">Membrane</keyword>
<comment type="subcellular location">
    <subcellularLocation>
        <location evidence="1 6">Membrane</location>
        <topology evidence="1 6">Multi-pass membrane protein</topology>
    </subcellularLocation>
</comment>
<feature type="transmembrane region" description="Helical" evidence="6">
    <location>
        <begin position="175"/>
        <end position="196"/>
    </location>
</feature>
<dbReference type="EMBL" id="LWCA01000152">
    <property type="protein sequence ID" value="OAF70408.1"/>
    <property type="molecule type" value="Genomic_DNA"/>
</dbReference>
<dbReference type="PANTHER" id="PTHR12308:SF73">
    <property type="entry name" value="ANOCTAMIN"/>
    <property type="match status" value="1"/>
</dbReference>
<feature type="transmembrane region" description="Helical" evidence="6">
    <location>
        <begin position="294"/>
        <end position="320"/>
    </location>
</feature>
<evidence type="ECO:0000256" key="5">
    <source>
        <dbReference type="ARBA" id="ARBA00023136"/>
    </source>
</evidence>
<dbReference type="InterPro" id="IPR049452">
    <property type="entry name" value="Anoctamin_TM"/>
</dbReference>
<name>A0A177B7Y6_9BILA</name>
<sequence>MGKHAAQAFTGIIHFTQCKYSHFTLIKFTKDTQNNSLNLDNLLVLKTTRNNPVTNEATKYTPFKIQCSKYLASVMVLLFMNKKISWSEFLNPEMSQKRICILFIITANIIVYRIFTNIRYCSDISKLSCLFVSNIVSSLANTIAIVAFGAVYNILAVKLTDWENHQTETNYNNALIIKLFSFHFINSYTTPFYIAFFRNIKFENGVFGLGGEYQDTCDKECMQMLTIQIFFLMIGKAFPKFFTDVVLPVLKRIKQRGFFNKVVRVALDKSIYMEREYIKPQLTDFTLSEYNEKIILYGFVMIFAASIPIGPLIALIVIYADIKVDASRLLWIYRRPVADISQNIGIWQGILELLNVIGVISNAFLIAYTSKDYLNSTERKMIFVVIFEHALFTIKFLAAYAIPDVPKQIAIAIRRVI</sequence>
<reference evidence="8 9" key="1">
    <citation type="submission" date="2016-04" db="EMBL/GenBank/DDBJ databases">
        <title>The genome of Intoshia linei affirms orthonectids as highly simplified spiralians.</title>
        <authorList>
            <person name="Mikhailov K.V."/>
            <person name="Slusarev G.S."/>
            <person name="Nikitin M.A."/>
            <person name="Logacheva M.D."/>
            <person name="Penin A."/>
            <person name="Aleoshin V."/>
            <person name="Panchin Y.V."/>
        </authorList>
    </citation>
    <scope>NUCLEOTIDE SEQUENCE [LARGE SCALE GENOMIC DNA]</scope>
    <source>
        <strain evidence="8">Intl2013</strain>
        <tissue evidence="8">Whole animal</tissue>
    </source>
</reference>
<dbReference type="Proteomes" id="UP000078046">
    <property type="component" value="Unassembled WGS sequence"/>
</dbReference>
<feature type="transmembrane region" description="Helical" evidence="6">
    <location>
        <begin position="381"/>
        <end position="402"/>
    </location>
</feature>
<dbReference type="PANTHER" id="PTHR12308">
    <property type="entry name" value="ANOCTAMIN"/>
    <property type="match status" value="1"/>
</dbReference>
<keyword evidence="9" id="KW-1185">Reference proteome</keyword>
<evidence type="ECO:0000256" key="4">
    <source>
        <dbReference type="ARBA" id="ARBA00022989"/>
    </source>
</evidence>
<dbReference type="GO" id="GO:0005254">
    <property type="term" value="F:chloride channel activity"/>
    <property type="evidence" value="ECO:0007669"/>
    <property type="project" value="TreeGrafter"/>
</dbReference>
<dbReference type="AlphaFoldDB" id="A0A177B7Y6"/>
<accession>A0A177B7Y6</accession>
<feature type="transmembrane region" description="Helical" evidence="6">
    <location>
        <begin position="346"/>
        <end position="369"/>
    </location>
</feature>
<dbReference type="Pfam" id="PF04547">
    <property type="entry name" value="Anoctamin"/>
    <property type="match status" value="1"/>
</dbReference>
<evidence type="ECO:0000313" key="9">
    <source>
        <dbReference type="Proteomes" id="UP000078046"/>
    </source>
</evidence>
<keyword evidence="3 6" id="KW-0812">Transmembrane</keyword>
<comment type="similarity">
    <text evidence="2 6">Belongs to the anoctamin family.</text>
</comment>
<evidence type="ECO:0000313" key="8">
    <source>
        <dbReference type="EMBL" id="OAF70408.1"/>
    </source>
</evidence>
<keyword evidence="4 6" id="KW-1133">Transmembrane helix</keyword>
<evidence type="ECO:0000256" key="3">
    <source>
        <dbReference type="ARBA" id="ARBA00022692"/>
    </source>
</evidence>
<dbReference type="InterPro" id="IPR007632">
    <property type="entry name" value="Anoctamin"/>
</dbReference>
<dbReference type="OrthoDB" id="296386at2759"/>
<comment type="caution">
    <text evidence="8">The sequence shown here is derived from an EMBL/GenBank/DDBJ whole genome shotgun (WGS) entry which is preliminary data.</text>
</comment>
<dbReference type="GO" id="GO:0005886">
    <property type="term" value="C:plasma membrane"/>
    <property type="evidence" value="ECO:0007669"/>
    <property type="project" value="TreeGrafter"/>
</dbReference>
<protein>
    <recommendedName>
        <fullName evidence="6">Anoctamin</fullName>
    </recommendedName>
</protein>
<feature type="transmembrane region" description="Helical" evidence="6">
    <location>
        <begin position="127"/>
        <end position="155"/>
    </location>
</feature>
<evidence type="ECO:0000256" key="6">
    <source>
        <dbReference type="RuleBase" id="RU280814"/>
    </source>
</evidence>
<evidence type="ECO:0000259" key="7">
    <source>
        <dbReference type="Pfam" id="PF04547"/>
    </source>
</evidence>
<feature type="transmembrane region" description="Helical" evidence="6">
    <location>
        <begin position="96"/>
        <end position="115"/>
    </location>
</feature>
<organism evidence="8 9">
    <name type="scientific">Intoshia linei</name>
    <dbReference type="NCBI Taxonomy" id="1819745"/>
    <lineage>
        <taxon>Eukaryota</taxon>
        <taxon>Metazoa</taxon>
        <taxon>Spiralia</taxon>
        <taxon>Lophotrochozoa</taxon>
        <taxon>Mesozoa</taxon>
        <taxon>Orthonectida</taxon>
        <taxon>Rhopaluridae</taxon>
        <taxon>Intoshia</taxon>
    </lineage>
</organism>
<comment type="caution">
    <text evidence="6">Lacks conserved residue(s) required for the propagation of feature annotation.</text>
</comment>
<evidence type="ECO:0000256" key="2">
    <source>
        <dbReference type="ARBA" id="ARBA00009671"/>
    </source>
</evidence>
<gene>
    <name evidence="8" type="ORF">A3Q56_01867</name>
</gene>
<proteinExistence type="inferred from homology"/>
<feature type="domain" description="Anoctamin transmembrane" evidence="7">
    <location>
        <begin position="46"/>
        <end position="415"/>
    </location>
</feature>
<evidence type="ECO:0000256" key="1">
    <source>
        <dbReference type="ARBA" id="ARBA00004141"/>
    </source>
</evidence>